<name>A0A2T7FWC5_9RHOB</name>
<protein>
    <recommendedName>
        <fullName evidence="3">GIY-YIG nuclease family protein</fullName>
    </recommendedName>
</protein>
<dbReference type="Proteomes" id="UP000244817">
    <property type="component" value="Unassembled WGS sequence"/>
</dbReference>
<dbReference type="EMBL" id="QCYG01000006">
    <property type="protein sequence ID" value="PVA06475.1"/>
    <property type="molecule type" value="Genomic_DNA"/>
</dbReference>
<evidence type="ECO:0000313" key="1">
    <source>
        <dbReference type="EMBL" id="PVA06475.1"/>
    </source>
</evidence>
<organism evidence="1 2">
    <name type="scientific">Thalassorhabdomicrobium marinisediminis</name>
    <dbReference type="NCBI Taxonomy" id="2170577"/>
    <lineage>
        <taxon>Bacteria</taxon>
        <taxon>Pseudomonadati</taxon>
        <taxon>Pseudomonadota</taxon>
        <taxon>Alphaproteobacteria</taxon>
        <taxon>Rhodobacterales</taxon>
        <taxon>Paracoccaceae</taxon>
        <taxon>Thalassorhabdomicrobium</taxon>
    </lineage>
</organism>
<reference evidence="1 2" key="1">
    <citation type="submission" date="2018-04" db="EMBL/GenBank/DDBJ databases">
        <title>Pelagivirga bohaiensis gen. nov., sp. nov., a bacterium isolated from the Bohai Sea.</title>
        <authorList>
            <person name="Ji X."/>
        </authorList>
    </citation>
    <scope>NUCLEOTIDE SEQUENCE [LARGE SCALE GENOMIC DNA]</scope>
    <source>
        <strain evidence="1 2">BH-SD16</strain>
    </source>
</reference>
<dbReference type="OrthoDB" id="7832706at2"/>
<evidence type="ECO:0000313" key="2">
    <source>
        <dbReference type="Proteomes" id="UP000244817"/>
    </source>
</evidence>
<accession>A0A2T7FWC5</accession>
<sequence>MGRGARIYLFRIELVDRPVLKLGHSSDPERRLLQQLGPAARDTGEVLRAIDMKTGHAALVAEKRAHRTMRTEHPEWVVPPEEFAGQINTKSEIYEIEALEFLLSLMDEIEAEARKDTTSDPEEPDLEPD</sequence>
<dbReference type="AlphaFoldDB" id="A0A2T7FWC5"/>
<dbReference type="RefSeq" id="WP_108641253.1">
    <property type="nucleotide sequence ID" value="NZ_QCYG01000006.1"/>
</dbReference>
<keyword evidence="2" id="KW-1185">Reference proteome</keyword>
<gene>
    <name evidence="1" type="ORF">DC363_11290</name>
</gene>
<proteinExistence type="predicted"/>
<evidence type="ECO:0008006" key="3">
    <source>
        <dbReference type="Google" id="ProtNLM"/>
    </source>
</evidence>
<comment type="caution">
    <text evidence="1">The sequence shown here is derived from an EMBL/GenBank/DDBJ whole genome shotgun (WGS) entry which is preliminary data.</text>
</comment>